<dbReference type="GO" id="GO:0043195">
    <property type="term" value="C:terminal bouton"/>
    <property type="evidence" value="ECO:0007669"/>
    <property type="project" value="TreeGrafter"/>
</dbReference>
<sequence length="577" mass="63165">MSFTIINRSGFNLCPLPSASGMVQLLNMEQFKAKISTVINDPERQRLIVLCVVCVALLLDNMLYMVIVPIIPDYLQAAASLGHQEIVWTNGTYSKTMDENSTAIDTTSGHYEIRWLVQTSGAKIGTLFACKAIVQLMFNPVSGTVIDRMGYDLPMMFGLCVIFVSTSVFAFGSSYGVLFLARALQGMGSAFADTAGLAMIADRYTGEAERTRALGIALAFISFGTLVAPPFGGILYQYCGKELPFITLAFIALLDGFCLMIVMQPVRIERTVLKAEGNLPEGTPIHRLLMDPYIAICAGTLTMANISLAFLEPTISHWMTETMHASNAQEGLVWLPAFLPHLAGVVTTIKLAETYPRYQWLMAAVGLFIEGTSCFLVPFCKSFIALMLPISLICYGMALVDTAIIPTMAFLVDTRHVSVYGSVYAIADISYNISYAFGPIIAGSLVQAIKFMGLSIFMSLATLAYVPVLYLLRNSYSEEISAAREVRRRSTICRRKDDENPDQTGDLLEGLSNDGDQKKMTYPGYEQPGSYVDQPRIAAANNIARSAPEQGLGKPYVAYENGNNDYSFTQQPGYGYG</sequence>
<feature type="transmembrane region" description="Helical" evidence="10">
    <location>
        <begin position="213"/>
        <end position="237"/>
    </location>
</feature>
<keyword evidence="3" id="KW-0813">Transport</keyword>
<dbReference type="InterPro" id="IPR050930">
    <property type="entry name" value="MFS_Vesicular_Transporter"/>
</dbReference>
<evidence type="ECO:0000259" key="11">
    <source>
        <dbReference type="PROSITE" id="PS50850"/>
    </source>
</evidence>
<evidence type="ECO:0000256" key="10">
    <source>
        <dbReference type="SAM" id="Phobius"/>
    </source>
</evidence>
<gene>
    <name evidence="12" type="ORF">CDAUBV1_LOCUS15467</name>
</gene>
<dbReference type="PROSITE" id="PS50850">
    <property type="entry name" value="MFS"/>
    <property type="match status" value="1"/>
</dbReference>
<comment type="caution">
    <text evidence="12">The sequence shown here is derived from an EMBL/GenBank/DDBJ whole genome shotgun (WGS) entry which is preliminary data.</text>
</comment>
<comment type="subcellular location">
    <subcellularLocation>
        <location evidence="1">Membrane</location>
        <topology evidence="1">Multi-pass membrane protein</topology>
    </subcellularLocation>
</comment>
<dbReference type="Proteomes" id="UP001497525">
    <property type="component" value="Unassembled WGS sequence"/>
</dbReference>
<comment type="similarity">
    <text evidence="2">Belongs to the major facilitator superfamily. Vesicular transporter family.</text>
</comment>
<feature type="transmembrane region" description="Helical" evidence="10">
    <location>
        <begin position="47"/>
        <end position="71"/>
    </location>
</feature>
<feature type="transmembrane region" description="Helical" evidence="10">
    <location>
        <begin position="361"/>
        <end position="384"/>
    </location>
</feature>
<feature type="domain" description="Major facilitator superfamily (MFS) profile" evidence="11">
    <location>
        <begin position="49"/>
        <end position="476"/>
    </location>
</feature>
<dbReference type="Pfam" id="PF07690">
    <property type="entry name" value="MFS_1"/>
    <property type="match status" value="1"/>
</dbReference>
<dbReference type="InterPro" id="IPR011701">
    <property type="entry name" value="MFS"/>
</dbReference>
<keyword evidence="8" id="KW-0325">Glycoprotein</keyword>
<name>A0AAV2TTZ4_CALDB</name>
<dbReference type="SUPFAM" id="SSF103473">
    <property type="entry name" value="MFS general substrate transporter"/>
    <property type="match status" value="1"/>
</dbReference>
<dbReference type="AlphaFoldDB" id="A0AAV2TTZ4"/>
<feature type="transmembrane region" description="Helical" evidence="10">
    <location>
        <begin position="293"/>
        <end position="311"/>
    </location>
</feature>
<dbReference type="Gene3D" id="1.20.1250.20">
    <property type="entry name" value="MFS general substrate transporter like domains"/>
    <property type="match status" value="1"/>
</dbReference>
<evidence type="ECO:0000256" key="5">
    <source>
        <dbReference type="ARBA" id="ARBA00022775"/>
    </source>
</evidence>
<evidence type="ECO:0000256" key="9">
    <source>
        <dbReference type="SAM" id="MobiDB-lite"/>
    </source>
</evidence>
<evidence type="ECO:0000256" key="2">
    <source>
        <dbReference type="ARBA" id="ARBA00006829"/>
    </source>
</evidence>
<evidence type="ECO:0000256" key="6">
    <source>
        <dbReference type="ARBA" id="ARBA00022989"/>
    </source>
</evidence>
<keyword evidence="5" id="KW-0532">Neurotransmitter transport</keyword>
<evidence type="ECO:0000256" key="8">
    <source>
        <dbReference type="ARBA" id="ARBA00023180"/>
    </source>
</evidence>
<dbReference type="GO" id="GO:0030122">
    <property type="term" value="C:AP-2 adaptor complex"/>
    <property type="evidence" value="ECO:0007669"/>
    <property type="project" value="TreeGrafter"/>
</dbReference>
<dbReference type="GO" id="GO:0030121">
    <property type="term" value="C:AP-1 adaptor complex"/>
    <property type="evidence" value="ECO:0007669"/>
    <property type="project" value="TreeGrafter"/>
</dbReference>
<evidence type="ECO:0000313" key="13">
    <source>
        <dbReference type="Proteomes" id="UP001497525"/>
    </source>
</evidence>
<evidence type="ECO:0000256" key="4">
    <source>
        <dbReference type="ARBA" id="ARBA00022692"/>
    </source>
</evidence>
<evidence type="ECO:0000313" key="12">
    <source>
        <dbReference type="EMBL" id="CAL5140303.1"/>
    </source>
</evidence>
<organism evidence="12 13">
    <name type="scientific">Calicophoron daubneyi</name>
    <name type="common">Rumen fluke</name>
    <name type="synonym">Paramphistomum daubneyi</name>
    <dbReference type="NCBI Taxonomy" id="300641"/>
    <lineage>
        <taxon>Eukaryota</taxon>
        <taxon>Metazoa</taxon>
        <taxon>Spiralia</taxon>
        <taxon>Lophotrochozoa</taxon>
        <taxon>Platyhelminthes</taxon>
        <taxon>Trematoda</taxon>
        <taxon>Digenea</taxon>
        <taxon>Plagiorchiida</taxon>
        <taxon>Pronocephalata</taxon>
        <taxon>Paramphistomoidea</taxon>
        <taxon>Paramphistomidae</taxon>
        <taxon>Calicophoron</taxon>
    </lineage>
</organism>
<dbReference type="InterPro" id="IPR020846">
    <property type="entry name" value="MFS_dom"/>
</dbReference>
<feature type="transmembrane region" description="Helical" evidence="10">
    <location>
        <begin position="243"/>
        <end position="263"/>
    </location>
</feature>
<dbReference type="CDD" id="cd17383">
    <property type="entry name" value="MFS_SLC18A3_VAChT"/>
    <property type="match status" value="1"/>
</dbReference>
<feature type="transmembrane region" description="Helical" evidence="10">
    <location>
        <begin position="390"/>
        <end position="411"/>
    </location>
</feature>
<dbReference type="GO" id="GO:0007268">
    <property type="term" value="P:chemical synaptic transmission"/>
    <property type="evidence" value="ECO:0007669"/>
    <property type="project" value="TreeGrafter"/>
</dbReference>
<proteinExistence type="inferred from homology"/>
<feature type="transmembrane region" description="Helical" evidence="10">
    <location>
        <begin position="423"/>
        <end position="445"/>
    </location>
</feature>
<dbReference type="GO" id="GO:0005277">
    <property type="term" value="F:acetylcholine transmembrane transporter activity"/>
    <property type="evidence" value="ECO:0007669"/>
    <property type="project" value="TreeGrafter"/>
</dbReference>
<dbReference type="InterPro" id="IPR036259">
    <property type="entry name" value="MFS_trans_sf"/>
</dbReference>
<feature type="transmembrane region" description="Helical" evidence="10">
    <location>
        <begin position="155"/>
        <end position="181"/>
    </location>
</feature>
<keyword evidence="7 10" id="KW-0472">Membrane</keyword>
<keyword evidence="4 10" id="KW-0812">Transmembrane</keyword>
<evidence type="ECO:0000256" key="1">
    <source>
        <dbReference type="ARBA" id="ARBA00004141"/>
    </source>
</evidence>
<accession>A0AAV2TTZ4</accession>
<dbReference type="PANTHER" id="PTHR23506">
    <property type="entry name" value="GH10249P"/>
    <property type="match status" value="1"/>
</dbReference>
<feature type="region of interest" description="Disordered" evidence="9">
    <location>
        <begin position="495"/>
        <end position="526"/>
    </location>
</feature>
<evidence type="ECO:0000256" key="3">
    <source>
        <dbReference type="ARBA" id="ARBA00022448"/>
    </source>
</evidence>
<feature type="transmembrane region" description="Helical" evidence="10">
    <location>
        <begin position="451"/>
        <end position="472"/>
    </location>
</feature>
<evidence type="ECO:0000256" key="7">
    <source>
        <dbReference type="ARBA" id="ARBA00023136"/>
    </source>
</evidence>
<dbReference type="EMBL" id="CAXLJL010000711">
    <property type="protein sequence ID" value="CAL5140303.1"/>
    <property type="molecule type" value="Genomic_DNA"/>
</dbReference>
<dbReference type="PANTHER" id="PTHR23506:SF13">
    <property type="entry name" value="VESICULAR ACETYLCHOLINE TRANSPORTER"/>
    <property type="match status" value="1"/>
</dbReference>
<keyword evidence="6 10" id="KW-1133">Transmembrane helix</keyword>
<feature type="transmembrane region" description="Helical" evidence="10">
    <location>
        <begin position="331"/>
        <end position="349"/>
    </location>
</feature>
<protein>
    <recommendedName>
        <fullName evidence="11">Major facilitator superfamily (MFS) profile domain-containing protein</fullName>
    </recommendedName>
</protein>
<reference evidence="12" key="1">
    <citation type="submission" date="2024-06" db="EMBL/GenBank/DDBJ databases">
        <authorList>
            <person name="Liu X."/>
            <person name="Lenzi L."/>
            <person name="Haldenby T S."/>
            <person name="Uol C."/>
        </authorList>
    </citation>
    <scope>NUCLEOTIDE SEQUENCE</scope>
</reference>